<dbReference type="SUPFAM" id="SSF54427">
    <property type="entry name" value="NTF2-like"/>
    <property type="match status" value="1"/>
</dbReference>
<comment type="caution">
    <text evidence="1">The sequence shown here is derived from an EMBL/GenBank/DDBJ whole genome shotgun (WGS) entry which is preliminary data.</text>
</comment>
<organism evidence="1 2">
    <name type="scientific">Saccharopolyspora erythraea</name>
    <name type="common">Streptomyces erythraeus</name>
    <dbReference type="NCBI Taxonomy" id="1836"/>
    <lineage>
        <taxon>Bacteria</taxon>
        <taxon>Bacillati</taxon>
        <taxon>Actinomycetota</taxon>
        <taxon>Actinomycetes</taxon>
        <taxon>Pseudonocardiales</taxon>
        <taxon>Pseudonocardiaceae</taxon>
        <taxon>Saccharopolyspora</taxon>
    </lineage>
</organism>
<accession>A0ABN1CIN8</accession>
<protein>
    <recommendedName>
        <fullName evidence="3">SnoaL-like domain-containing protein</fullName>
    </recommendedName>
</protein>
<proteinExistence type="predicted"/>
<dbReference type="EMBL" id="BAAAGS010000009">
    <property type="protein sequence ID" value="GAA0519975.1"/>
    <property type="molecule type" value="Genomic_DNA"/>
</dbReference>
<sequence>MADPGGYRAGMSAVRIDLDMLTDFFADYGQALSGGDPTAIASCYRVPALVLSDAGSVAISAAEEIEAYFDGSAEQHRARGLVTARPSVRGHWPLTGQLVTVDVVWSYLDADGAVKQREAYRYLLRVTEDEGPLIQVVVVTDPAW</sequence>
<dbReference type="Proteomes" id="UP001500729">
    <property type="component" value="Unassembled WGS sequence"/>
</dbReference>
<evidence type="ECO:0008006" key="3">
    <source>
        <dbReference type="Google" id="ProtNLM"/>
    </source>
</evidence>
<keyword evidence="2" id="KW-1185">Reference proteome</keyword>
<dbReference type="Gene3D" id="3.10.450.50">
    <property type="match status" value="1"/>
</dbReference>
<reference evidence="1 2" key="1">
    <citation type="journal article" date="2019" name="Int. J. Syst. Evol. Microbiol.">
        <title>The Global Catalogue of Microorganisms (GCM) 10K type strain sequencing project: providing services to taxonomists for standard genome sequencing and annotation.</title>
        <authorList>
            <consortium name="The Broad Institute Genomics Platform"/>
            <consortium name="The Broad Institute Genome Sequencing Center for Infectious Disease"/>
            <person name="Wu L."/>
            <person name="Ma J."/>
        </authorList>
    </citation>
    <scope>NUCLEOTIDE SEQUENCE [LARGE SCALE GENOMIC DNA]</scope>
    <source>
        <strain evidence="1 2">JCM 10303</strain>
    </source>
</reference>
<evidence type="ECO:0000313" key="1">
    <source>
        <dbReference type="EMBL" id="GAA0519975.1"/>
    </source>
</evidence>
<evidence type="ECO:0000313" key="2">
    <source>
        <dbReference type="Proteomes" id="UP001500729"/>
    </source>
</evidence>
<name>A0ABN1CIN8_SACER</name>
<dbReference type="InterPro" id="IPR032710">
    <property type="entry name" value="NTF2-like_dom_sf"/>
</dbReference>
<gene>
    <name evidence="1" type="ORF">GCM10009533_18890</name>
</gene>